<dbReference type="GO" id="GO:0005634">
    <property type="term" value="C:nucleus"/>
    <property type="evidence" value="ECO:0007669"/>
    <property type="project" value="TreeGrafter"/>
</dbReference>
<dbReference type="PANTHER" id="PTHR21357">
    <property type="entry name" value="FAM172 FAMILY PROTEIN HOMOLOG CG10038"/>
    <property type="match status" value="1"/>
</dbReference>
<evidence type="ECO:0000313" key="2">
    <source>
        <dbReference type="EMBL" id="ACI15934.1"/>
    </source>
</evidence>
<proteinExistence type="predicted"/>
<dbReference type="GO" id="GO:0035197">
    <property type="term" value="F:siRNA binding"/>
    <property type="evidence" value="ECO:0007669"/>
    <property type="project" value="TreeGrafter"/>
</dbReference>
<reference evidence="2" key="1">
    <citation type="submission" date="2008-08" db="EMBL/GenBank/DDBJ databases">
        <title>Insights into the genome sequence of a free-living kinetoplastid: Bodo saltans (Kinetoplastida: Euglenozoa).</title>
        <authorList>
            <person name="Jackson A.P."/>
            <person name="Quail M.A."/>
            <person name="Berriman M."/>
        </authorList>
    </citation>
    <scope>NUCLEOTIDE SEQUENCE</scope>
    <source>
        <strain evidence="2">Lake Konstanz</strain>
    </source>
</reference>
<feature type="domain" description="Arb2" evidence="1">
    <location>
        <begin position="27"/>
        <end position="327"/>
    </location>
</feature>
<dbReference type="InterPro" id="IPR053858">
    <property type="entry name" value="Arb2_dom"/>
</dbReference>
<dbReference type="EMBL" id="FJ168549">
    <property type="protein sequence ID" value="ACI15934.1"/>
    <property type="molecule type" value="Genomic_DNA"/>
</dbReference>
<accession>B6DTA0</accession>
<dbReference type="Pfam" id="PF22749">
    <property type="entry name" value="Arb2"/>
    <property type="match status" value="1"/>
</dbReference>
<evidence type="ECO:0000259" key="1">
    <source>
        <dbReference type="Pfam" id="PF22749"/>
    </source>
</evidence>
<dbReference type="PANTHER" id="PTHR21357:SF4">
    <property type="entry name" value="FAM172 FAMILY PROTEIN HOMOLOG CG10038"/>
    <property type="match status" value="1"/>
</dbReference>
<organism evidence="2">
    <name type="scientific">Bodo saltans</name>
    <name type="common">Flagellated protozoan</name>
    <dbReference type="NCBI Taxonomy" id="75058"/>
    <lineage>
        <taxon>Eukaryota</taxon>
        <taxon>Discoba</taxon>
        <taxon>Euglenozoa</taxon>
        <taxon>Kinetoplastea</taxon>
        <taxon>Metakinetoplastina</taxon>
        <taxon>Eubodonida</taxon>
        <taxon>Bodonidae</taxon>
        <taxon>Bodo</taxon>
    </lineage>
</organism>
<dbReference type="AlphaFoldDB" id="B6DTA0"/>
<name>B6DTA0_BODSA</name>
<sequence>MAAIPTSAGAAIAQENIDIYLPRCLDPESLQDFGYAYQPDGTLRHIATQTPFKFLSQKHYDLLGNAVVEEIYRMMESSEMNLRRHPFPLDADLASEPSCPIFASANAEECETVMLLCQGSGAVRPGMWARALCMNNTLDRGTVFPYIRDAQSRGWGVLVLNPNENLGAVPTGNGAANANEGDAPPAVATSSSATADGIDAIRAAWVDVSKEEWAAKSRAERAAMQWIRDSDAPEVHMISAYNNVLPALFPNMKRLLIVAHSYGGKCVTALVRSVIVQSNDEGKSARFHSLVPAIALTDAINDLKRQDRKTVKSFMQQRTINWIASSKHLDASMPIGPEKSLELSSGHTDHVHTSESCRTSVMSLFDEVCRAIPVGKEDISVVAKHCAKLSSAARRNEVNTSECC</sequence>
<dbReference type="InterPro" id="IPR048263">
    <property type="entry name" value="Arb2"/>
</dbReference>
<dbReference type="GO" id="GO:0031048">
    <property type="term" value="P:regulatory ncRNA-mediated heterochromatin formation"/>
    <property type="evidence" value="ECO:0007669"/>
    <property type="project" value="TreeGrafter"/>
</dbReference>
<protein>
    <recommendedName>
        <fullName evidence="1">Arb2 domain-containing protein</fullName>
    </recommendedName>
</protein>
<dbReference type="VEuPathDB" id="TriTrypDB:BSAL_78290"/>